<sequence length="184" mass="19079">GKSRAESTRASVGGQLRPTVGGKNFKVFSENVRIKVEDGTMTSARDNGAASRKSAIEANKGVISNGVDNPKGDFKSMEKSKGTYGTSANMNARKALADVTNAQGNSTTAAKRNISKIKVSGGSATKTVGISLRKSCTVREQRNTSRGGVQLDAPNRVGTGLRVSLGDQKNSSNSNGGQSVATKD</sequence>
<feature type="region of interest" description="Disordered" evidence="1">
    <location>
        <begin position="138"/>
        <end position="184"/>
    </location>
</feature>
<dbReference type="AlphaFoldDB" id="A0A2Z6PSE9"/>
<reference evidence="3" key="1">
    <citation type="journal article" date="2017" name="Front. Plant Sci.">
        <title>Climate Clever Clovers: New Paradigm to Reduce the Environmental Footprint of Ruminants by Breeding Low Methanogenic Forages Utilizing Haplotype Variation.</title>
        <authorList>
            <person name="Kaur P."/>
            <person name="Appels R."/>
            <person name="Bayer P.E."/>
            <person name="Keeble-Gagnere G."/>
            <person name="Wang J."/>
            <person name="Hirakawa H."/>
            <person name="Shirasawa K."/>
            <person name="Vercoe P."/>
            <person name="Stefanova K."/>
            <person name="Durmic Z."/>
            <person name="Nichols P."/>
            <person name="Revell C."/>
            <person name="Isobe S.N."/>
            <person name="Edwards D."/>
            <person name="Erskine W."/>
        </authorList>
    </citation>
    <scope>NUCLEOTIDE SEQUENCE [LARGE SCALE GENOMIC DNA]</scope>
    <source>
        <strain evidence="3">cv. Daliak</strain>
    </source>
</reference>
<dbReference type="EMBL" id="DF974754">
    <property type="protein sequence ID" value="GAU50379.1"/>
    <property type="molecule type" value="Genomic_DNA"/>
</dbReference>
<feature type="non-terminal residue" evidence="2">
    <location>
        <position position="184"/>
    </location>
</feature>
<evidence type="ECO:0000256" key="1">
    <source>
        <dbReference type="SAM" id="MobiDB-lite"/>
    </source>
</evidence>
<accession>A0A2Z6PSE9</accession>
<keyword evidence="3" id="KW-1185">Reference proteome</keyword>
<organism evidence="2 3">
    <name type="scientific">Trifolium subterraneum</name>
    <name type="common">Subterranean clover</name>
    <dbReference type="NCBI Taxonomy" id="3900"/>
    <lineage>
        <taxon>Eukaryota</taxon>
        <taxon>Viridiplantae</taxon>
        <taxon>Streptophyta</taxon>
        <taxon>Embryophyta</taxon>
        <taxon>Tracheophyta</taxon>
        <taxon>Spermatophyta</taxon>
        <taxon>Magnoliopsida</taxon>
        <taxon>eudicotyledons</taxon>
        <taxon>Gunneridae</taxon>
        <taxon>Pentapetalae</taxon>
        <taxon>rosids</taxon>
        <taxon>fabids</taxon>
        <taxon>Fabales</taxon>
        <taxon>Fabaceae</taxon>
        <taxon>Papilionoideae</taxon>
        <taxon>50 kb inversion clade</taxon>
        <taxon>NPAAA clade</taxon>
        <taxon>Hologalegina</taxon>
        <taxon>IRL clade</taxon>
        <taxon>Trifolieae</taxon>
        <taxon>Trifolium</taxon>
    </lineage>
</organism>
<feature type="compositionally biased region" description="Basic and acidic residues" evidence="1">
    <location>
        <begin position="70"/>
        <end position="81"/>
    </location>
</feature>
<name>A0A2Z6PSE9_TRISU</name>
<evidence type="ECO:0000313" key="3">
    <source>
        <dbReference type="Proteomes" id="UP000242715"/>
    </source>
</evidence>
<evidence type="ECO:0000313" key="2">
    <source>
        <dbReference type="EMBL" id="GAU50379.1"/>
    </source>
</evidence>
<feature type="non-terminal residue" evidence="2">
    <location>
        <position position="1"/>
    </location>
</feature>
<dbReference type="OrthoDB" id="10606198at2759"/>
<proteinExistence type="predicted"/>
<dbReference type="Proteomes" id="UP000242715">
    <property type="component" value="Unassembled WGS sequence"/>
</dbReference>
<feature type="region of interest" description="Disordered" evidence="1">
    <location>
        <begin position="39"/>
        <end position="86"/>
    </location>
</feature>
<protein>
    <submittedName>
        <fullName evidence="2">Uncharacterized protein</fullName>
    </submittedName>
</protein>
<gene>
    <name evidence="2" type="ORF">TSUD_368590</name>
</gene>